<dbReference type="PANTHER" id="PTHR10900:SF77">
    <property type="entry name" value="FI19380P1"/>
    <property type="match status" value="1"/>
</dbReference>
<dbReference type="PROSITE" id="PS50213">
    <property type="entry name" value="FAS1"/>
    <property type="match status" value="2"/>
</dbReference>
<dbReference type="SUPFAM" id="SSF82153">
    <property type="entry name" value="FAS1 domain"/>
    <property type="match status" value="2"/>
</dbReference>
<sequence length="423" mass="48303">MKQTLSILLLLVVALSCTQEEFMPPPYGEKVPYEEVYKETLGAVLADSESSLFQLALDGSTIPALLDDEWENAPLTFLVPSDAAFEEAGFTEEKLKNMDAAELDTIIRYHILSDQIDSSNVRSTYGNIRLKSKLENRALKMGQYSSDFYVYPHYLAITDGKVLINGKVMGDYQISDAKEGNVIYIDHFLKKPEKTLWQTMKEDSRLSMFMEIVEANDESYSQYFYYDQEPWATYAMEEAVMKSQLDVTANSWDPSNIYIGGLTSVFAPTNEAFINAGYNSAEDFLQFNEPYWIYRGQFLTFSGGAPYNYMTFHKTDSVLTYHHSWARRYYPTDGGSVNPTVFFSNDLTDEFLGDYILQLETSSPNSQPRITCPYTFTRENGIIKMRLKNAKEGTEAATVIEQDIMTLNGPLYIVDRLFIPHHF</sequence>
<keyword evidence="3" id="KW-1185">Reference proteome</keyword>
<proteinExistence type="predicted"/>
<evidence type="ECO:0000313" key="3">
    <source>
        <dbReference type="Proteomes" id="UP000322362"/>
    </source>
</evidence>
<dbReference type="EMBL" id="VTAV01000003">
    <property type="protein sequence ID" value="TYR36953.1"/>
    <property type="molecule type" value="Genomic_DNA"/>
</dbReference>
<comment type="caution">
    <text evidence="2">The sequence shown here is derived from an EMBL/GenBank/DDBJ whole genome shotgun (WGS) entry which is preliminary data.</text>
</comment>
<evidence type="ECO:0000259" key="1">
    <source>
        <dbReference type="PROSITE" id="PS50213"/>
    </source>
</evidence>
<feature type="domain" description="FAS1" evidence="1">
    <location>
        <begin position="37"/>
        <end position="169"/>
    </location>
</feature>
<dbReference type="Proteomes" id="UP000322362">
    <property type="component" value="Unassembled WGS sequence"/>
</dbReference>
<dbReference type="InterPro" id="IPR036378">
    <property type="entry name" value="FAS1_dom_sf"/>
</dbReference>
<accession>A0A5D4H9N5</accession>
<evidence type="ECO:0000313" key="2">
    <source>
        <dbReference type="EMBL" id="TYR36953.1"/>
    </source>
</evidence>
<protein>
    <submittedName>
        <fullName evidence="2">Fasciclin domain-containing protein</fullName>
    </submittedName>
</protein>
<organism evidence="2 3">
    <name type="scientific">Sphingobacterium phlebotomi</name>
    <dbReference type="NCBI Taxonomy" id="2605433"/>
    <lineage>
        <taxon>Bacteria</taxon>
        <taxon>Pseudomonadati</taxon>
        <taxon>Bacteroidota</taxon>
        <taxon>Sphingobacteriia</taxon>
        <taxon>Sphingobacteriales</taxon>
        <taxon>Sphingobacteriaceae</taxon>
        <taxon>Sphingobacterium</taxon>
    </lineage>
</organism>
<dbReference type="RefSeq" id="WP_148918540.1">
    <property type="nucleotide sequence ID" value="NZ_VTAV01000003.1"/>
</dbReference>
<dbReference type="PROSITE" id="PS51257">
    <property type="entry name" value="PROKAR_LIPOPROTEIN"/>
    <property type="match status" value="1"/>
</dbReference>
<dbReference type="InterPro" id="IPR000782">
    <property type="entry name" value="FAS1_domain"/>
</dbReference>
<dbReference type="InterPro" id="IPR050904">
    <property type="entry name" value="Adhesion/Biosynth-related"/>
</dbReference>
<dbReference type="PANTHER" id="PTHR10900">
    <property type="entry name" value="PERIOSTIN-RELATED"/>
    <property type="match status" value="1"/>
</dbReference>
<dbReference type="Gene3D" id="2.30.180.10">
    <property type="entry name" value="FAS1 domain"/>
    <property type="match status" value="2"/>
</dbReference>
<dbReference type="AlphaFoldDB" id="A0A5D4H9N5"/>
<gene>
    <name evidence="2" type="ORF">FXV77_07175</name>
</gene>
<reference evidence="2 3" key="1">
    <citation type="submission" date="2019-08" db="EMBL/GenBank/DDBJ databases">
        <title>Phlebobacter frassis gen. nov. sp. nov., a new member of family Sphingobacteriaceae isolated from sand fly rearing media.</title>
        <authorList>
            <person name="Kakumanu M.L."/>
            <person name="Marayati B.F."/>
            <person name="Wada-Katsumata A."/>
            <person name="Wasserberg G."/>
            <person name="Schal C."/>
            <person name="Apperson C.S."/>
            <person name="Ponnusamy L."/>
        </authorList>
    </citation>
    <scope>NUCLEOTIDE SEQUENCE [LARGE SCALE GENOMIC DNA]</scope>
    <source>
        <strain evidence="2 3">SSI9</strain>
    </source>
</reference>
<name>A0A5D4H9N5_9SPHI</name>
<dbReference type="Pfam" id="PF02469">
    <property type="entry name" value="Fasciclin"/>
    <property type="match status" value="1"/>
</dbReference>
<feature type="domain" description="FAS1" evidence="1">
    <location>
        <begin position="193"/>
        <end position="418"/>
    </location>
</feature>